<keyword evidence="4 6" id="KW-1133">Transmembrane helix</keyword>
<dbReference type="Pfam" id="PF03706">
    <property type="entry name" value="LPG_synthase_TM"/>
    <property type="match status" value="1"/>
</dbReference>
<keyword evidence="3 6" id="KW-0812">Transmembrane</keyword>
<dbReference type="PANTHER" id="PTHR37693:SF1">
    <property type="entry name" value="INTEGRAL MEMBRANE PROTEIN"/>
    <property type="match status" value="1"/>
</dbReference>
<feature type="transmembrane region" description="Helical" evidence="6">
    <location>
        <begin position="267"/>
        <end position="291"/>
    </location>
</feature>
<protein>
    <submittedName>
        <fullName evidence="7">Uncharacterized protein</fullName>
    </submittedName>
</protein>
<dbReference type="OrthoDB" id="384850at2157"/>
<feature type="transmembrane region" description="Helical" evidence="6">
    <location>
        <begin position="33"/>
        <end position="51"/>
    </location>
</feature>
<dbReference type="InterPro" id="IPR022791">
    <property type="entry name" value="L-PG_synthase/AglD"/>
</dbReference>
<dbReference type="KEGG" id="iho:Igni_1166"/>
<feature type="transmembrane region" description="Helical" evidence="6">
    <location>
        <begin position="147"/>
        <end position="169"/>
    </location>
</feature>
<dbReference type="RefSeq" id="WP_012123307.1">
    <property type="nucleotide sequence ID" value="NC_009776.1"/>
</dbReference>
<reference evidence="7 8" key="1">
    <citation type="journal article" date="2008" name="Genome Biol.">
        <title>A genomic analysis of the archaeal system Ignicoccus hospitalis-Nanoarchaeum equitans.</title>
        <authorList>
            <person name="Podar M."/>
            <person name="Anderson I."/>
            <person name="Makarova K.S."/>
            <person name="Elkins J.G."/>
            <person name="Ivanova N."/>
            <person name="Wall M.A."/>
            <person name="Lykidis A."/>
            <person name="Mavromatis K."/>
            <person name="Sun H."/>
            <person name="Hudson M.E."/>
            <person name="Chen W."/>
            <person name="Deciu C."/>
            <person name="Hutchison D."/>
            <person name="Eads J.R."/>
            <person name="Anderson A."/>
            <person name="Fernandes F."/>
            <person name="Szeto E."/>
            <person name="Lapidus A."/>
            <person name="Kyrpides N.C."/>
            <person name="Saier M.H.Jr."/>
            <person name="Richardson P.M."/>
            <person name="Rachel R."/>
            <person name="Huber H."/>
            <person name="Eisen J.A."/>
            <person name="Koonin E.V."/>
            <person name="Keller M."/>
            <person name="Stetter K.O."/>
        </authorList>
    </citation>
    <scope>NUCLEOTIDE SEQUENCE [LARGE SCALE GENOMIC DNA]</scope>
    <source>
        <strain evidence="8">KIN4/I / DSM 18386 / JCM 14125</strain>
    </source>
</reference>
<evidence type="ECO:0000256" key="3">
    <source>
        <dbReference type="ARBA" id="ARBA00022692"/>
    </source>
</evidence>
<sequence>MWKRIALGLAITAAVMWIYIKLAGVDLGAFCKVPLYAVVASVALSALSDAVRAFRLKLLTKGVGEELSLKDSLLVWEASRLLAALTPGFYGGEVLRISTLSKKFGINKSIAVNVLETTSEAVAIGVNSFVAFAMLWLGGFKVNVAPLIFPVLMGVAQALGGSLVPALNCPKALKGKARELCEGIREAISLAGYGTFGLAVLVSTVGVALYVMSFGVIASALERAGTVGTLVFASALPLTAIPITPGGVGLPESACTLAYPKLAESLAVWRIINLTSTVLASTASLSLLGLLSSTPSLPRGLLGRGSRPSRRTVPSEP</sequence>
<accession>A8ABP1</accession>
<feature type="transmembrane region" description="Helical" evidence="6">
    <location>
        <begin position="110"/>
        <end position="135"/>
    </location>
</feature>
<evidence type="ECO:0000256" key="2">
    <source>
        <dbReference type="ARBA" id="ARBA00022475"/>
    </source>
</evidence>
<feature type="transmembrane region" description="Helical" evidence="6">
    <location>
        <begin position="190"/>
        <end position="212"/>
    </location>
</feature>
<comment type="subcellular location">
    <subcellularLocation>
        <location evidence="1">Cell membrane</location>
        <topology evidence="1">Multi-pass membrane protein</topology>
    </subcellularLocation>
</comment>
<keyword evidence="2" id="KW-1003">Cell membrane</keyword>
<gene>
    <name evidence="7" type="ordered locus">Igni_1166</name>
</gene>
<dbReference type="GO" id="GO:0005886">
    <property type="term" value="C:plasma membrane"/>
    <property type="evidence" value="ECO:0007669"/>
    <property type="project" value="UniProtKB-SubCell"/>
</dbReference>
<dbReference type="AlphaFoldDB" id="A8ABP1"/>
<keyword evidence="5 6" id="KW-0472">Membrane</keyword>
<organism evidence="7 8">
    <name type="scientific">Ignicoccus hospitalis (strain KIN4/I / DSM 18386 / JCM 14125)</name>
    <dbReference type="NCBI Taxonomy" id="453591"/>
    <lineage>
        <taxon>Archaea</taxon>
        <taxon>Thermoproteota</taxon>
        <taxon>Thermoprotei</taxon>
        <taxon>Desulfurococcales</taxon>
        <taxon>Desulfurococcaceae</taxon>
        <taxon>Ignicoccus</taxon>
    </lineage>
</organism>
<dbReference type="Proteomes" id="UP000000262">
    <property type="component" value="Chromosome"/>
</dbReference>
<evidence type="ECO:0000256" key="5">
    <source>
        <dbReference type="ARBA" id="ARBA00023136"/>
    </source>
</evidence>
<dbReference type="EMBL" id="CP000816">
    <property type="protein sequence ID" value="ABU82343.1"/>
    <property type="molecule type" value="Genomic_DNA"/>
</dbReference>
<dbReference type="GeneID" id="32154697"/>
<keyword evidence="8" id="KW-1185">Reference proteome</keyword>
<evidence type="ECO:0000313" key="8">
    <source>
        <dbReference type="Proteomes" id="UP000000262"/>
    </source>
</evidence>
<dbReference type="eggNOG" id="arCOG00899">
    <property type="taxonomic scope" value="Archaea"/>
</dbReference>
<evidence type="ECO:0000256" key="1">
    <source>
        <dbReference type="ARBA" id="ARBA00004651"/>
    </source>
</evidence>
<dbReference type="PANTHER" id="PTHR37693">
    <property type="entry name" value="PHOSPHATIDYLGLYCEROL LYSYLTRANSFERASE"/>
    <property type="match status" value="1"/>
</dbReference>
<evidence type="ECO:0000256" key="4">
    <source>
        <dbReference type="ARBA" id="ARBA00022989"/>
    </source>
</evidence>
<dbReference type="HOGENOM" id="CLU_876051_0_0_2"/>
<name>A8ABP1_IGNH4</name>
<proteinExistence type="predicted"/>
<dbReference type="STRING" id="453591.Igni_1166"/>
<evidence type="ECO:0000256" key="6">
    <source>
        <dbReference type="SAM" id="Phobius"/>
    </source>
</evidence>
<evidence type="ECO:0000313" key="7">
    <source>
        <dbReference type="EMBL" id="ABU82343.1"/>
    </source>
</evidence>